<proteinExistence type="predicted"/>
<keyword evidence="1" id="KW-0812">Transmembrane</keyword>
<evidence type="ECO:0008006" key="4">
    <source>
        <dbReference type="Google" id="ProtNLM"/>
    </source>
</evidence>
<feature type="transmembrane region" description="Helical" evidence="1">
    <location>
        <begin position="24"/>
        <end position="44"/>
    </location>
</feature>
<keyword evidence="1" id="KW-0472">Membrane</keyword>
<feature type="transmembrane region" description="Helical" evidence="1">
    <location>
        <begin position="128"/>
        <end position="150"/>
    </location>
</feature>
<dbReference type="AlphaFoldDB" id="A0A840AYJ6"/>
<reference evidence="2 3" key="1">
    <citation type="submission" date="2020-08" db="EMBL/GenBank/DDBJ databases">
        <title>Genomic Encyclopedia of Type Strains, Phase IV (KMG-IV): sequencing the most valuable type-strain genomes for metagenomic binning, comparative biology and taxonomic classification.</title>
        <authorList>
            <person name="Goeker M."/>
        </authorList>
    </citation>
    <scope>NUCLEOTIDE SEQUENCE [LARGE SCALE GENOMIC DNA]</scope>
    <source>
        <strain evidence="2 3">DSM 29050</strain>
    </source>
</reference>
<organism evidence="2 3">
    <name type="scientific">Sphingorhabdus rigui</name>
    <dbReference type="NCBI Taxonomy" id="1282858"/>
    <lineage>
        <taxon>Bacteria</taxon>
        <taxon>Pseudomonadati</taxon>
        <taxon>Pseudomonadota</taxon>
        <taxon>Alphaproteobacteria</taxon>
        <taxon>Sphingomonadales</taxon>
        <taxon>Sphingomonadaceae</taxon>
        <taxon>Sphingorhabdus</taxon>
    </lineage>
</organism>
<feature type="transmembrane region" description="Helical" evidence="1">
    <location>
        <begin position="72"/>
        <end position="91"/>
    </location>
</feature>
<evidence type="ECO:0000313" key="2">
    <source>
        <dbReference type="EMBL" id="MBB3943188.1"/>
    </source>
</evidence>
<name>A0A840AYJ6_9SPHN</name>
<dbReference type="Proteomes" id="UP000581447">
    <property type="component" value="Unassembled WGS sequence"/>
</dbReference>
<feature type="transmembrane region" description="Helical" evidence="1">
    <location>
        <begin position="213"/>
        <end position="236"/>
    </location>
</feature>
<accession>A0A840AYJ6</accession>
<dbReference type="EMBL" id="JACIEA010000001">
    <property type="protein sequence ID" value="MBB3943188.1"/>
    <property type="molecule type" value="Genomic_DNA"/>
</dbReference>
<gene>
    <name evidence="2" type="ORF">GGR91_001410</name>
</gene>
<feature type="transmembrane region" description="Helical" evidence="1">
    <location>
        <begin position="103"/>
        <end position="122"/>
    </location>
</feature>
<comment type="caution">
    <text evidence="2">The sequence shown here is derived from an EMBL/GenBank/DDBJ whole genome shotgun (WGS) entry which is preliminary data.</text>
</comment>
<evidence type="ECO:0000256" key="1">
    <source>
        <dbReference type="SAM" id="Phobius"/>
    </source>
</evidence>
<sequence>MQKRLDYRAVAKDARASFAAHREAIIAIAGFFIFMSNWIAGYLAPPLVLESFDDTTKVIAAFSGYFAANWPVLLPAMLVTMYGSLALYVLISGRKLAQVGDALVIAAALFPTYLTATILTGWATFAGFLLFIIPGLYLTGRFAVLPAVIAQEPGLGIIDAVKQTWATTRTCGWAIVILTLFIAVAIRLVSGIVGDAVAGICEAVAGEGGIPVVQAAVSAFFAAVEAVIYVIAATVVNRQLGAQTAPQ</sequence>
<evidence type="ECO:0000313" key="3">
    <source>
        <dbReference type="Proteomes" id="UP000581447"/>
    </source>
</evidence>
<keyword evidence="3" id="KW-1185">Reference proteome</keyword>
<protein>
    <recommendedName>
        <fullName evidence="4">Glycerophosphoryl diester phosphodiesterase membrane domain-containing protein</fullName>
    </recommendedName>
</protein>
<dbReference type="RefSeq" id="WP_183941398.1">
    <property type="nucleotide sequence ID" value="NZ_BAABBG010000002.1"/>
</dbReference>
<keyword evidence="1" id="KW-1133">Transmembrane helix</keyword>
<feature type="transmembrane region" description="Helical" evidence="1">
    <location>
        <begin position="171"/>
        <end position="193"/>
    </location>
</feature>